<keyword evidence="9 11" id="KW-0472">Membrane</keyword>
<keyword evidence="8 12" id="KW-0798">TonB box</keyword>
<evidence type="ECO:0000256" key="7">
    <source>
        <dbReference type="ARBA" id="ARBA00023065"/>
    </source>
</evidence>
<dbReference type="SUPFAM" id="SSF56935">
    <property type="entry name" value="Porins"/>
    <property type="match status" value="1"/>
</dbReference>
<keyword evidence="13" id="KW-0732">Signal</keyword>
<proteinExistence type="inferred from homology"/>
<keyword evidence="7" id="KW-0406">Ion transport</keyword>
<keyword evidence="4" id="KW-0410">Iron transport</keyword>
<dbReference type="AlphaFoldDB" id="A0A560HLJ7"/>
<dbReference type="OrthoDB" id="7537977at2"/>
<dbReference type="Proteomes" id="UP000318050">
    <property type="component" value="Unassembled WGS sequence"/>
</dbReference>
<accession>A0A560HLJ7</accession>
<evidence type="ECO:0000256" key="1">
    <source>
        <dbReference type="ARBA" id="ARBA00004571"/>
    </source>
</evidence>
<dbReference type="PANTHER" id="PTHR32552">
    <property type="entry name" value="FERRICHROME IRON RECEPTOR-RELATED"/>
    <property type="match status" value="1"/>
</dbReference>
<evidence type="ECO:0000259" key="14">
    <source>
        <dbReference type="Pfam" id="PF00593"/>
    </source>
</evidence>
<dbReference type="PANTHER" id="PTHR32552:SF81">
    <property type="entry name" value="TONB-DEPENDENT OUTER MEMBRANE RECEPTOR"/>
    <property type="match status" value="1"/>
</dbReference>
<feature type="domain" description="TonB-dependent receptor plug" evidence="15">
    <location>
        <begin position="57"/>
        <end position="172"/>
    </location>
</feature>
<dbReference type="GO" id="GO:0006826">
    <property type="term" value="P:iron ion transport"/>
    <property type="evidence" value="ECO:0007669"/>
    <property type="project" value="UniProtKB-KW"/>
</dbReference>
<dbReference type="InterPro" id="IPR000531">
    <property type="entry name" value="Beta-barrel_TonB"/>
</dbReference>
<evidence type="ECO:0000256" key="2">
    <source>
        <dbReference type="ARBA" id="ARBA00022448"/>
    </source>
</evidence>
<dbReference type="PROSITE" id="PS52016">
    <property type="entry name" value="TONB_DEPENDENT_REC_3"/>
    <property type="match status" value="1"/>
</dbReference>
<dbReference type="GO" id="GO:0009279">
    <property type="term" value="C:cell outer membrane"/>
    <property type="evidence" value="ECO:0007669"/>
    <property type="project" value="UniProtKB-SubCell"/>
</dbReference>
<sequence length="738" mass="78770">MYTHSGTRSSTSALAMVLGLISTFAVGTSHAQTAATASNETLEEIIVTAERRVEGVQKTGASVSVRTGDDLLKEGKFSLGSILEDVPGITGGAALATGGTAGGGTDNPASGLVIRGIPSNIGAGGSTTSTASAAAIYVDGVYNGVGGSYDLERVEVLRGPQGTLYGRSATAGLVAIHTRDPDLQDFGGNATVETGNYSLQHYTAALNLPIVSDVLSARVSGNYYARDGYIDANGGAVRSTDGRIKLLYKPNEDFSLLVGAALSDSKDHSGGTLIGVSQFPNVVEYADVPDIQSVTAKSRQYWAEVNWNIGIGTFTYLPSYRSFDNDGTLLVYGTSGVLTEPLRTRTDDFVTQELRLASDPGSKLIWQVGALYYDNVLSNTSAAMFGPVMLYQDDVIRKKTTAYGLFAEATYPFADAWRVTAGGRYDDTEISVHEFYQAGALLGGGSYELSGDAGKRQFTNVTYKLRLEHDLTPANLLYASVSTGFSPGDVTVAQETTPQGVVLQPLELQAETLTSYEIGSKNRFLDNKLQVNAAAFYTKYGAYQSAGINTNPNGFPPIFTTLSSPLESYGLEFELSVKPTAADLLKLNVGWTHARFVDKPAEFARWVANDEVSSTNTPGSQAPIPLMASLGYDHIFTLPGDSTLTLHGDVRYLSSHSGFFGQDDRNIVPNIESNVRIEAAVLGNLNATWAATENISLTGYVRNVGDHRYITKTIYSSGVYQPYLNDPRTYGAVLSVNF</sequence>
<evidence type="ECO:0000256" key="4">
    <source>
        <dbReference type="ARBA" id="ARBA00022496"/>
    </source>
</evidence>
<dbReference type="CDD" id="cd01347">
    <property type="entry name" value="ligand_gated_channel"/>
    <property type="match status" value="1"/>
</dbReference>
<name>A0A560HLJ7_9PROT</name>
<dbReference type="EMBL" id="VITT01000043">
    <property type="protein sequence ID" value="TWB46821.1"/>
    <property type="molecule type" value="Genomic_DNA"/>
</dbReference>
<keyword evidence="6" id="KW-0408">Iron</keyword>
<dbReference type="Pfam" id="PF00593">
    <property type="entry name" value="TonB_dep_Rec_b-barrel"/>
    <property type="match status" value="1"/>
</dbReference>
<evidence type="ECO:0000256" key="10">
    <source>
        <dbReference type="ARBA" id="ARBA00023237"/>
    </source>
</evidence>
<protein>
    <submittedName>
        <fullName evidence="16">Iron complex outermembrane receptor protein</fullName>
    </submittedName>
</protein>
<gene>
    <name evidence="16" type="ORF">FBZ92_14316</name>
</gene>
<evidence type="ECO:0000256" key="11">
    <source>
        <dbReference type="PROSITE-ProRule" id="PRU01360"/>
    </source>
</evidence>
<feature type="domain" description="TonB-dependent receptor-like beta-barrel" evidence="14">
    <location>
        <begin position="188"/>
        <end position="704"/>
    </location>
</feature>
<comment type="caution">
    <text evidence="16">The sequence shown here is derived from an EMBL/GenBank/DDBJ whole genome shotgun (WGS) entry which is preliminary data.</text>
</comment>
<evidence type="ECO:0000256" key="13">
    <source>
        <dbReference type="SAM" id="SignalP"/>
    </source>
</evidence>
<dbReference type="Gene3D" id="2.40.170.20">
    <property type="entry name" value="TonB-dependent receptor, beta-barrel domain"/>
    <property type="match status" value="1"/>
</dbReference>
<keyword evidence="3 11" id="KW-1134">Transmembrane beta strand</keyword>
<evidence type="ECO:0000256" key="6">
    <source>
        <dbReference type="ARBA" id="ARBA00023004"/>
    </source>
</evidence>
<evidence type="ECO:0000256" key="3">
    <source>
        <dbReference type="ARBA" id="ARBA00022452"/>
    </source>
</evidence>
<evidence type="ECO:0000259" key="15">
    <source>
        <dbReference type="Pfam" id="PF07715"/>
    </source>
</evidence>
<evidence type="ECO:0000256" key="5">
    <source>
        <dbReference type="ARBA" id="ARBA00022692"/>
    </source>
</evidence>
<evidence type="ECO:0000256" key="8">
    <source>
        <dbReference type="ARBA" id="ARBA00023077"/>
    </source>
</evidence>
<evidence type="ECO:0000256" key="12">
    <source>
        <dbReference type="RuleBase" id="RU003357"/>
    </source>
</evidence>
<keyword evidence="16" id="KW-0675">Receptor</keyword>
<evidence type="ECO:0000256" key="9">
    <source>
        <dbReference type="ARBA" id="ARBA00023136"/>
    </source>
</evidence>
<dbReference type="InterPro" id="IPR039426">
    <property type="entry name" value="TonB-dep_rcpt-like"/>
</dbReference>
<dbReference type="InterPro" id="IPR012910">
    <property type="entry name" value="Plug_dom"/>
</dbReference>
<comment type="similarity">
    <text evidence="11 12">Belongs to the TonB-dependent receptor family.</text>
</comment>
<feature type="signal peptide" evidence="13">
    <location>
        <begin position="1"/>
        <end position="31"/>
    </location>
</feature>
<evidence type="ECO:0000313" key="17">
    <source>
        <dbReference type="Proteomes" id="UP000318050"/>
    </source>
</evidence>
<evidence type="ECO:0000313" key="16">
    <source>
        <dbReference type="EMBL" id="TWB46821.1"/>
    </source>
</evidence>
<reference evidence="16 17" key="1">
    <citation type="submission" date="2019-06" db="EMBL/GenBank/DDBJ databases">
        <title>Genomic Encyclopedia of Type Strains, Phase IV (KMG-V): Genome sequencing to study the core and pangenomes of soil and plant-associated prokaryotes.</title>
        <authorList>
            <person name="Whitman W."/>
        </authorList>
    </citation>
    <scope>NUCLEOTIDE SEQUENCE [LARGE SCALE GENOMIC DNA]</scope>
    <source>
        <strain evidence="16 17">BR 11140</strain>
    </source>
</reference>
<keyword evidence="5 11" id="KW-0812">Transmembrane</keyword>
<comment type="subcellular location">
    <subcellularLocation>
        <location evidence="1 11">Cell outer membrane</location>
        <topology evidence="1 11">Multi-pass membrane protein</topology>
    </subcellularLocation>
</comment>
<dbReference type="InterPro" id="IPR036942">
    <property type="entry name" value="Beta-barrel_TonB_sf"/>
</dbReference>
<organism evidence="16 17">
    <name type="scientific">Nitrospirillum amazonense</name>
    <dbReference type="NCBI Taxonomy" id="28077"/>
    <lineage>
        <taxon>Bacteria</taxon>
        <taxon>Pseudomonadati</taxon>
        <taxon>Pseudomonadota</taxon>
        <taxon>Alphaproteobacteria</taxon>
        <taxon>Rhodospirillales</taxon>
        <taxon>Azospirillaceae</taxon>
        <taxon>Nitrospirillum</taxon>
    </lineage>
</organism>
<feature type="chain" id="PRO_5021780882" evidence="13">
    <location>
        <begin position="32"/>
        <end position="738"/>
    </location>
</feature>
<dbReference type="Pfam" id="PF07715">
    <property type="entry name" value="Plug"/>
    <property type="match status" value="1"/>
</dbReference>
<keyword evidence="2 11" id="KW-0813">Transport</keyword>
<keyword evidence="10 11" id="KW-0998">Cell outer membrane</keyword>